<dbReference type="SMART" id="SM00338">
    <property type="entry name" value="BRLZ"/>
    <property type="match status" value="1"/>
</dbReference>
<dbReference type="SUPFAM" id="SSF57959">
    <property type="entry name" value="Leucine zipper domain"/>
    <property type="match status" value="1"/>
</dbReference>
<feature type="domain" description="BZIP" evidence="3">
    <location>
        <begin position="82"/>
        <end position="139"/>
    </location>
</feature>
<protein>
    <recommendedName>
        <fullName evidence="3">BZIP domain-containing protein</fullName>
    </recommendedName>
</protein>
<dbReference type="OrthoDB" id="2257100at2759"/>
<dbReference type="PROSITE" id="PS50217">
    <property type="entry name" value="BZIP"/>
    <property type="match status" value="1"/>
</dbReference>
<dbReference type="InterPro" id="IPR004827">
    <property type="entry name" value="bZIP"/>
</dbReference>
<dbReference type="PANTHER" id="PTHR23334">
    <property type="entry name" value="CCAAT/ENHANCER BINDING PROTEIN"/>
    <property type="match status" value="1"/>
</dbReference>
<name>A0A4Q4SVW5_9PEZI</name>
<dbReference type="Proteomes" id="UP000293360">
    <property type="component" value="Unassembled WGS sequence"/>
</dbReference>
<evidence type="ECO:0000313" key="5">
    <source>
        <dbReference type="Proteomes" id="UP000293360"/>
    </source>
</evidence>
<dbReference type="GO" id="GO:0000981">
    <property type="term" value="F:DNA-binding transcription factor activity, RNA polymerase II-specific"/>
    <property type="evidence" value="ECO:0007669"/>
    <property type="project" value="TreeGrafter"/>
</dbReference>
<evidence type="ECO:0000313" key="4">
    <source>
        <dbReference type="EMBL" id="RYO86090.1"/>
    </source>
</evidence>
<dbReference type="PROSITE" id="PS00036">
    <property type="entry name" value="BZIP_BASIC"/>
    <property type="match status" value="1"/>
</dbReference>
<organism evidence="4 5">
    <name type="scientific">Monosporascus ibericus</name>
    <dbReference type="NCBI Taxonomy" id="155417"/>
    <lineage>
        <taxon>Eukaryota</taxon>
        <taxon>Fungi</taxon>
        <taxon>Dikarya</taxon>
        <taxon>Ascomycota</taxon>
        <taxon>Pezizomycotina</taxon>
        <taxon>Sordariomycetes</taxon>
        <taxon>Xylariomycetidae</taxon>
        <taxon>Xylariales</taxon>
        <taxon>Xylariales incertae sedis</taxon>
        <taxon>Monosporascus</taxon>
    </lineage>
</organism>
<feature type="compositionally biased region" description="Pro residues" evidence="2">
    <location>
        <begin position="26"/>
        <end position="43"/>
    </location>
</feature>
<dbReference type="STRING" id="155417.A0A4Q4SVW5"/>
<keyword evidence="1" id="KW-0175">Coiled coil</keyword>
<proteinExistence type="predicted"/>
<dbReference type="Pfam" id="PF00170">
    <property type="entry name" value="bZIP_1"/>
    <property type="match status" value="1"/>
</dbReference>
<keyword evidence="5" id="KW-1185">Reference proteome</keyword>
<reference evidence="4 5" key="1">
    <citation type="submission" date="2018-06" db="EMBL/GenBank/DDBJ databases">
        <title>Complete Genomes of Monosporascus.</title>
        <authorList>
            <person name="Robinson A.J."/>
            <person name="Natvig D.O."/>
        </authorList>
    </citation>
    <scope>NUCLEOTIDE SEQUENCE [LARGE SCALE GENOMIC DNA]</scope>
    <source>
        <strain evidence="4 5">CBS 110550</strain>
    </source>
</reference>
<feature type="coiled-coil region" evidence="1">
    <location>
        <begin position="94"/>
        <end position="128"/>
    </location>
</feature>
<evidence type="ECO:0000256" key="2">
    <source>
        <dbReference type="SAM" id="MobiDB-lite"/>
    </source>
</evidence>
<dbReference type="InterPro" id="IPR031106">
    <property type="entry name" value="C/EBP"/>
</dbReference>
<dbReference type="PANTHER" id="PTHR23334:SF20">
    <property type="entry name" value="BASIC LEUCINE ZIPPER 24"/>
    <property type="match status" value="1"/>
</dbReference>
<gene>
    <name evidence="4" type="ORF">DL764_009063</name>
</gene>
<dbReference type="AlphaFoldDB" id="A0A4Q4SVW5"/>
<evidence type="ECO:0000259" key="3">
    <source>
        <dbReference type="PROSITE" id="PS50217"/>
    </source>
</evidence>
<dbReference type="GO" id="GO:0000978">
    <property type="term" value="F:RNA polymerase II cis-regulatory region sequence-specific DNA binding"/>
    <property type="evidence" value="ECO:0007669"/>
    <property type="project" value="TreeGrafter"/>
</dbReference>
<evidence type="ECO:0000256" key="1">
    <source>
        <dbReference type="SAM" id="Coils"/>
    </source>
</evidence>
<dbReference type="GO" id="GO:0006351">
    <property type="term" value="P:DNA-templated transcription"/>
    <property type="evidence" value="ECO:0007669"/>
    <property type="project" value="InterPro"/>
</dbReference>
<dbReference type="EMBL" id="QJNU01000791">
    <property type="protein sequence ID" value="RYO86090.1"/>
    <property type="molecule type" value="Genomic_DNA"/>
</dbReference>
<comment type="caution">
    <text evidence="4">The sequence shown here is derived from an EMBL/GenBank/DDBJ whole genome shotgun (WGS) entry which is preliminary data.</text>
</comment>
<dbReference type="CDD" id="cd14686">
    <property type="entry name" value="bZIP"/>
    <property type="match status" value="1"/>
</dbReference>
<dbReference type="InterPro" id="IPR046347">
    <property type="entry name" value="bZIP_sf"/>
</dbReference>
<sequence length="150" mass="16701">MVPHAGPSRANVARRQVTPPSYNLNPSPPLELLPPEPDGPPEPLDWTLFAPSSSLSREPPPPERPRGKKRSLSPVDPITAVKRQRNNEAARKYRQKRIDRITELESELAVVKQERDDLRIRLARQEAETAALRSVMSQLKSGSAGMDTKG</sequence>
<feature type="region of interest" description="Disordered" evidence="2">
    <location>
        <begin position="1"/>
        <end position="91"/>
    </location>
</feature>
<dbReference type="Gene3D" id="1.20.5.170">
    <property type="match status" value="1"/>
</dbReference>
<accession>A0A4Q4SVW5</accession>